<organism evidence="2 3">
    <name type="scientific">Nonomuraea helvata</name>
    <dbReference type="NCBI Taxonomy" id="37484"/>
    <lineage>
        <taxon>Bacteria</taxon>
        <taxon>Bacillati</taxon>
        <taxon>Actinomycetota</taxon>
        <taxon>Actinomycetes</taxon>
        <taxon>Streptosporangiales</taxon>
        <taxon>Streptosporangiaceae</taxon>
        <taxon>Nonomuraea</taxon>
    </lineage>
</organism>
<gene>
    <name evidence="2" type="ORF">ACFFSA_36220</name>
</gene>
<evidence type="ECO:0000313" key="3">
    <source>
        <dbReference type="Proteomes" id="UP001589532"/>
    </source>
</evidence>
<comment type="caution">
    <text evidence="2">The sequence shown here is derived from an EMBL/GenBank/DDBJ whole genome shotgun (WGS) entry which is preliminary data.</text>
</comment>
<feature type="chain" id="PRO_5046869762" description="Lipoprotein" evidence="1">
    <location>
        <begin position="21"/>
        <end position="307"/>
    </location>
</feature>
<dbReference type="RefSeq" id="WP_344988558.1">
    <property type="nucleotide sequence ID" value="NZ_BAAAXV010000002.1"/>
</dbReference>
<evidence type="ECO:0000256" key="1">
    <source>
        <dbReference type="SAM" id="SignalP"/>
    </source>
</evidence>
<feature type="signal peptide" evidence="1">
    <location>
        <begin position="1"/>
        <end position="20"/>
    </location>
</feature>
<name>A0ABV5SC07_9ACTN</name>
<keyword evidence="1" id="KW-0732">Signal</keyword>
<keyword evidence="3" id="KW-1185">Reference proteome</keyword>
<dbReference type="Proteomes" id="UP001589532">
    <property type="component" value="Unassembled WGS sequence"/>
</dbReference>
<dbReference type="PROSITE" id="PS51257">
    <property type="entry name" value="PROKAR_LIPOPROTEIN"/>
    <property type="match status" value="1"/>
</dbReference>
<evidence type="ECO:0000313" key="2">
    <source>
        <dbReference type="EMBL" id="MFB9628554.1"/>
    </source>
</evidence>
<protein>
    <recommendedName>
        <fullName evidence="4">Lipoprotein</fullName>
    </recommendedName>
</protein>
<accession>A0ABV5SC07</accession>
<dbReference type="EMBL" id="JBHMBW010000047">
    <property type="protein sequence ID" value="MFB9628554.1"/>
    <property type="molecule type" value="Genomic_DNA"/>
</dbReference>
<sequence>MTRILAVLLVLLATACSADLAPARPSPTASTPQAGPSRYTRLPDPCSLLTIEQAQHLVPLGRSNYSATGCLWSLPILTHLPASSVYTLLVDVYVAADVTAARTYFKQPVTSPARAPWEQLRVMAERPSSPAPGVGDEAAVYQVTATTYMIYRLSNAVIALRYTRAEEADPRQRDNLRKAALWVAEVMDRPAPAANANAADGRFAAAPYACSLLADGYPGPATACRREGASLTVRHAPPWNGKSGLEVAKEMFAYYRKRPAKTVKGLGDEAFRLKGTLWVRVSNLVLEVRSNDATAVVRQILDRLPDG</sequence>
<reference evidence="2 3" key="1">
    <citation type="submission" date="2024-09" db="EMBL/GenBank/DDBJ databases">
        <authorList>
            <person name="Sun Q."/>
            <person name="Mori K."/>
        </authorList>
    </citation>
    <scope>NUCLEOTIDE SEQUENCE [LARGE SCALE GENOMIC DNA]</scope>
    <source>
        <strain evidence="2 3">JCM 3143</strain>
    </source>
</reference>
<evidence type="ECO:0008006" key="4">
    <source>
        <dbReference type="Google" id="ProtNLM"/>
    </source>
</evidence>
<proteinExistence type="predicted"/>